<dbReference type="STRING" id="993692.IV57_GL002152"/>
<evidence type="ECO:0000259" key="1">
    <source>
        <dbReference type="Pfam" id="PF01717"/>
    </source>
</evidence>
<dbReference type="Gene3D" id="3.20.20.210">
    <property type="match status" value="1"/>
</dbReference>
<reference evidence="2 3" key="1">
    <citation type="journal article" date="2015" name="Genome Announc.">
        <title>Expanding the biotechnology potential of lactobacilli through comparative genomics of 213 strains and associated genera.</title>
        <authorList>
            <person name="Sun Z."/>
            <person name="Harris H.M."/>
            <person name="McCann A."/>
            <person name="Guo C."/>
            <person name="Argimon S."/>
            <person name="Zhang W."/>
            <person name="Yang X."/>
            <person name="Jeffery I.B."/>
            <person name="Cooney J.C."/>
            <person name="Kagawa T.F."/>
            <person name="Liu W."/>
            <person name="Song Y."/>
            <person name="Salvetti E."/>
            <person name="Wrobel A."/>
            <person name="Rasinkangas P."/>
            <person name="Parkhill J."/>
            <person name="Rea M.C."/>
            <person name="O'Sullivan O."/>
            <person name="Ritari J."/>
            <person name="Douillard F.P."/>
            <person name="Paul Ross R."/>
            <person name="Yang R."/>
            <person name="Briner A.E."/>
            <person name="Felis G.E."/>
            <person name="de Vos W.M."/>
            <person name="Barrangou R."/>
            <person name="Klaenhammer T.R."/>
            <person name="Caufield P.W."/>
            <person name="Cui Y."/>
            <person name="Zhang H."/>
            <person name="O'Toole P.W."/>
        </authorList>
    </citation>
    <scope>NUCLEOTIDE SEQUENCE [LARGE SCALE GENOMIC DNA]</scope>
    <source>
        <strain evidence="2 3">DSM 24716</strain>
    </source>
</reference>
<dbReference type="Proteomes" id="UP000051006">
    <property type="component" value="Unassembled WGS sequence"/>
</dbReference>
<dbReference type="PATRIC" id="fig|993692.3.peg.2185"/>
<name>A0A0R2KY14_9LACO</name>
<dbReference type="GO" id="GO:0003871">
    <property type="term" value="F:5-methyltetrahydropteroyltriglutamate-homocysteine S-methyltransferase activity"/>
    <property type="evidence" value="ECO:0007669"/>
    <property type="project" value="InterPro"/>
</dbReference>
<dbReference type="InterPro" id="IPR038071">
    <property type="entry name" value="UROD/MetE-like_sf"/>
</dbReference>
<dbReference type="OrthoDB" id="6430685at2"/>
<keyword evidence="3" id="KW-1185">Reference proteome</keyword>
<gene>
    <name evidence="2" type="ORF">IV57_GL002152</name>
</gene>
<evidence type="ECO:0000313" key="3">
    <source>
        <dbReference type="Proteomes" id="UP000051006"/>
    </source>
</evidence>
<dbReference type="NCBIfam" id="NF005085">
    <property type="entry name" value="PRK06520.1"/>
    <property type="match status" value="1"/>
</dbReference>
<dbReference type="GO" id="GO:0008270">
    <property type="term" value="F:zinc ion binding"/>
    <property type="evidence" value="ECO:0007669"/>
    <property type="project" value="InterPro"/>
</dbReference>
<dbReference type="EMBL" id="JQCF01000051">
    <property type="protein sequence ID" value="KRN94392.1"/>
    <property type="molecule type" value="Genomic_DNA"/>
</dbReference>
<feature type="domain" description="Cobalamin-independent methionine synthase MetE C-terminal/archaeal" evidence="1">
    <location>
        <begin position="14"/>
        <end position="357"/>
    </location>
</feature>
<dbReference type="RefSeq" id="WP_057881901.1">
    <property type="nucleotide sequence ID" value="NZ_JQCF01000051.1"/>
</dbReference>
<dbReference type="InterPro" id="IPR002629">
    <property type="entry name" value="Met_Synth_C/arc"/>
</dbReference>
<dbReference type="Pfam" id="PF01717">
    <property type="entry name" value="Meth_synt_2"/>
    <property type="match status" value="1"/>
</dbReference>
<dbReference type="PANTHER" id="PTHR43844:SF1">
    <property type="entry name" value="METHIONINE SYNTHASE"/>
    <property type="match status" value="1"/>
</dbReference>
<evidence type="ECO:0000313" key="2">
    <source>
        <dbReference type="EMBL" id="KRN94392.1"/>
    </source>
</evidence>
<dbReference type="AlphaFoldDB" id="A0A0R2KY14"/>
<dbReference type="GO" id="GO:0009086">
    <property type="term" value="P:methionine biosynthetic process"/>
    <property type="evidence" value="ECO:0007669"/>
    <property type="project" value="InterPro"/>
</dbReference>
<sequence>MTTKTTSKIGFQHVGSFLRPIELKQARSDFEDNKITQDQLRSVENSAIEHLINQQKDAGLDYATDGEFRRSYWHLDFFWGFEGVKHTHIGEGYDFSKGRSRDDTAILTDKISFDANTHPFIQDFKFTKSITDKIGGILPKQTIPAPAQLYRELTRGENLEALNRIYPDKQEFYNDVEKAYHDAIIAFYNEGARVIQLDDCSWGRLLDKKFLASAEGKKLVAENVQDIYLELNNGAVEDLPDDLTINTHVCRGNFHSDFLFSGGYDNVADNLFGKENIDTYFLEYDSDRAGSFAPLAKVSGDKKVVLGLITSKTGKLENRQDIIDRIHEAAQYLPLNRLWLSTQCGFASTEEGNVITEAQQWEKLALVKSIQAEVWG</sequence>
<dbReference type="SUPFAM" id="SSF51726">
    <property type="entry name" value="UROD/MetE-like"/>
    <property type="match status" value="1"/>
</dbReference>
<proteinExistence type="predicted"/>
<organism evidence="2 3">
    <name type="scientific">Companilactobacillus kimchiensis</name>
    <dbReference type="NCBI Taxonomy" id="993692"/>
    <lineage>
        <taxon>Bacteria</taxon>
        <taxon>Bacillati</taxon>
        <taxon>Bacillota</taxon>
        <taxon>Bacilli</taxon>
        <taxon>Lactobacillales</taxon>
        <taxon>Lactobacillaceae</taxon>
        <taxon>Companilactobacillus</taxon>
    </lineage>
</organism>
<protein>
    <submittedName>
        <fullName evidence="2">Methionine synthase</fullName>
    </submittedName>
</protein>
<accession>A0A0R2KY14</accession>
<dbReference type="PANTHER" id="PTHR43844">
    <property type="entry name" value="METHIONINE SYNTHASE"/>
    <property type="match status" value="1"/>
</dbReference>
<dbReference type="CDD" id="cd03311">
    <property type="entry name" value="CIMS_C_terminal_like"/>
    <property type="match status" value="1"/>
</dbReference>
<comment type="caution">
    <text evidence="2">The sequence shown here is derived from an EMBL/GenBank/DDBJ whole genome shotgun (WGS) entry which is preliminary data.</text>
</comment>